<dbReference type="AlphaFoldDB" id="A0A4Y2UHH2"/>
<reference evidence="1 2" key="1">
    <citation type="journal article" date="2019" name="Sci. Rep.">
        <title>Orb-weaving spider Araneus ventricosus genome elucidates the spidroin gene catalogue.</title>
        <authorList>
            <person name="Kono N."/>
            <person name="Nakamura H."/>
            <person name="Ohtoshi R."/>
            <person name="Moran D.A.P."/>
            <person name="Shinohara A."/>
            <person name="Yoshida Y."/>
            <person name="Fujiwara M."/>
            <person name="Mori M."/>
            <person name="Tomita M."/>
            <person name="Arakawa K."/>
        </authorList>
    </citation>
    <scope>NUCLEOTIDE SEQUENCE [LARGE SCALE GENOMIC DNA]</scope>
</reference>
<organism evidence="1 2">
    <name type="scientific">Araneus ventricosus</name>
    <name type="common">Orbweaver spider</name>
    <name type="synonym">Epeira ventricosa</name>
    <dbReference type="NCBI Taxonomy" id="182803"/>
    <lineage>
        <taxon>Eukaryota</taxon>
        <taxon>Metazoa</taxon>
        <taxon>Ecdysozoa</taxon>
        <taxon>Arthropoda</taxon>
        <taxon>Chelicerata</taxon>
        <taxon>Arachnida</taxon>
        <taxon>Araneae</taxon>
        <taxon>Araneomorphae</taxon>
        <taxon>Entelegynae</taxon>
        <taxon>Araneoidea</taxon>
        <taxon>Araneidae</taxon>
        <taxon>Araneus</taxon>
    </lineage>
</organism>
<evidence type="ECO:0000313" key="1">
    <source>
        <dbReference type="EMBL" id="GBO11060.1"/>
    </source>
</evidence>
<proteinExistence type="predicted"/>
<keyword evidence="2" id="KW-1185">Reference proteome</keyword>
<accession>A0A4Y2UHH2</accession>
<sequence length="129" mass="15090">MISRQYRFPHFEKKRKGKIEAFSPFPIFWGNTQVKPALFIANPSNEQKIPSHLHLLGGGKMIRGHMLRKKCLRGEWSWNAHKCLGCRQGRQWANKQVGVGHRKKKTKNPISESLYSNSCWKCRNDLKCR</sequence>
<gene>
    <name evidence="1" type="ORF">AVEN_266512_1</name>
</gene>
<evidence type="ECO:0000313" key="2">
    <source>
        <dbReference type="Proteomes" id="UP000499080"/>
    </source>
</evidence>
<comment type="caution">
    <text evidence="1">The sequence shown here is derived from an EMBL/GenBank/DDBJ whole genome shotgun (WGS) entry which is preliminary data.</text>
</comment>
<dbReference type="EMBL" id="BGPR01035997">
    <property type="protein sequence ID" value="GBO11060.1"/>
    <property type="molecule type" value="Genomic_DNA"/>
</dbReference>
<dbReference type="Proteomes" id="UP000499080">
    <property type="component" value="Unassembled WGS sequence"/>
</dbReference>
<protein>
    <submittedName>
        <fullName evidence="1">Uncharacterized protein</fullName>
    </submittedName>
</protein>
<name>A0A4Y2UHH2_ARAVE</name>